<evidence type="ECO:0000313" key="3">
    <source>
        <dbReference type="Proteomes" id="UP000253383"/>
    </source>
</evidence>
<dbReference type="GO" id="GO:0016787">
    <property type="term" value="F:hydrolase activity"/>
    <property type="evidence" value="ECO:0007669"/>
    <property type="project" value="UniProtKB-KW"/>
</dbReference>
<feature type="chain" id="PRO_5017018029" evidence="1">
    <location>
        <begin position="27"/>
        <end position="633"/>
    </location>
</feature>
<proteinExistence type="predicted"/>
<dbReference type="Pfam" id="PF00756">
    <property type="entry name" value="Esterase"/>
    <property type="match status" value="1"/>
</dbReference>
<feature type="signal peptide" evidence="1">
    <location>
        <begin position="1"/>
        <end position="26"/>
    </location>
</feature>
<dbReference type="InterPro" id="IPR050583">
    <property type="entry name" value="Mycobacterial_A85_antigen"/>
</dbReference>
<dbReference type="PANTHER" id="PTHR48098">
    <property type="entry name" value="ENTEROCHELIN ESTERASE-RELATED"/>
    <property type="match status" value="1"/>
</dbReference>
<accession>A0A368JZ98</accession>
<keyword evidence="1" id="KW-0732">Signal</keyword>
<evidence type="ECO:0000256" key="1">
    <source>
        <dbReference type="SAM" id="SignalP"/>
    </source>
</evidence>
<dbReference type="AlphaFoldDB" id="A0A368JZ98"/>
<gene>
    <name evidence="2" type="ORF">DUE52_00965</name>
</gene>
<dbReference type="GO" id="GO:0016747">
    <property type="term" value="F:acyltransferase activity, transferring groups other than amino-acyl groups"/>
    <property type="evidence" value="ECO:0007669"/>
    <property type="project" value="TreeGrafter"/>
</dbReference>
<comment type="caution">
    <text evidence="2">The sequence shown here is derived from an EMBL/GenBank/DDBJ whole genome shotgun (WGS) entry which is preliminary data.</text>
</comment>
<evidence type="ECO:0000313" key="2">
    <source>
        <dbReference type="EMBL" id="RCR71531.1"/>
    </source>
</evidence>
<dbReference type="OrthoDB" id="906935at2"/>
<dbReference type="Gene3D" id="3.40.50.1820">
    <property type="entry name" value="alpha/beta hydrolase"/>
    <property type="match status" value="1"/>
</dbReference>
<keyword evidence="2" id="KW-0378">Hydrolase</keyword>
<dbReference type="InterPro" id="IPR000801">
    <property type="entry name" value="Esterase-like"/>
</dbReference>
<organism evidence="2 3">
    <name type="scientific">Larkinella punicea</name>
    <dbReference type="NCBI Taxonomy" id="2315727"/>
    <lineage>
        <taxon>Bacteria</taxon>
        <taxon>Pseudomonadati</taxon>
        <taxon>Bacteroidota</taxon>
        <taxon>Cytophagia</taxon>
        <taxon>Cytophagales</taxon>
        <taxon>Spirosomataceae</taxon>
        <taxon>Larkinella</taxon>
    </lineage>
</organism>
<name>A0A368JZ98_9BACT</name>
<reference evidence="2 3" key="1">
    <citation type="submission" date="2018-07" db="EMBL/GenBank/DDBJ databases">
        <title>Genome analysis of Larkinella rosea.</title>
        <authorList>
            <person name="Zhou Z."/>
            <person name="Wang G."/>
        </authorList>
    </citation>
    <scope>NUCLEOTIDE SEQUENCE [LARGE SCALE GENOMIC DNA]</scope>
    <source>
        <strain evidence="3">zzj9</strain>
    </source>
</reference>
<dbReference type="EMBL" id="QOWE01000001">
    <property type="protein sequence ID" value="RCR71531.1"/>
    <property type="molecule type" value="Genomic_DNA"/>
</dbReference>
<dbReference type="Proteomes" id="UP000253383">
    <property type="component" value="Unassembled WGS sequence"/>
</dbReference>
<dbReference type="PANTHER" id="PTHR48098:SF1">
    <property type="entry name" value="DIACYLGLYCEROL ACYLTRANSFERASE_MYCOLYLTRANSFERASE AG85A"/>
    <property type="match status" value="1"/>
</dbReference>
<sequence>MYSFPKIRAVIRLLLIALFLPFWALAQDDASQQPYQDLTHESRVFGHSKYYRLYLPKSYGKSAKRYPVVYFFHGWGGRHSSDDNAKLAYAKLKQLVDQYDLILVMWDGNIDGKEPRPYNIGNHEDVKFSVQMKDYFPELVSHIDQTYRTLTDRNHRGIIGFSMGGFMSLFLSGKYPDQVCAGVSMMGSPEFFVGTPENHTLYPVRYTFKNLQDVDFRIHTSDNDILFNLNEEVKQGAIWEGKPVEFEQFPGGHRVDNAGETLIFEKALKFVAESFKKEHKTPERWSHYDLYPSFSLWGYSVESNKQQPGFIFLKNVDKKGFGGYTNQWLPDGPPLAIGPLKVTTAPVYTPTKTYQIATYSASSGKTVLSEKQSSSNGQLTIEVDALGGEVGVFEKNDAPEWVCLDYKIDEKSRFLNVGSANKLALRLFNRGGEREIFQPIRVVVSTMDGEVVVQDSVIQINPVAADHILRLPPLRIACSKKPPLHAEPSAVKFKVTVYAGDQVFNDEINVPIWYDMPVFNEVSVDDGKIIRGKAQGKGNADGIVNAGENVMVYEGKNRLRLYTENPWVREAWADEMIPARWPDGFTQNTVLHIAPDCSDGHQIECLASYETKTFNPIERKVTWGKVKFTVRRK</sequence>
<protein>
    <submittedName>
        <fullName evidence="2">Alpha/beta fold hydrolase</fullName>
    </submittedName>
</protein>
<dbReference type="InterPro" id="IPR029058">
    <property type="entry name" value="AB_hydrolase_fold"/>
</dbReference>
<dbReference type="SUPFAM" id="SSF53474">
    <property type="entry name" value="alpha/beta-Hydrolases"/>
    <property type="match status" value="1"/>
</dbReference>
<keyword evidence="3" id="KW-1185">Reference proteome</keyword>